<accession>A0AA39UCH3</accession>
<dbReference type="AlphaFoldDB" id="A0AA39UCH3"/>
<comment type="caution">
    <text evidence="2">The sequence shown here is derived from an EMBL/GenBank/DDBJ whole genome shotgun (WGS) entry which is preliminary data.</text>
</comment>
<dbReference type="Proteomes" id="UP001175228">
    <property type="component" value="Unassembled WGS sequence"/>
</dbReference>
<name>A0AA39UCH3_9AGAR</name>
<feature type="region of interest" description="Disordered" evidence="1">
    <location>
        <begin position="77"/>
        <end position="103"/>
    </location>
</feature>
<proteinExistence type="predicted"/>
<protein>
    <submittedName>
        <fullName evidence="2">Uncharacterized protein</fullName>
    </submittedName>
</protein>
<keyword evidence="3" id="KW-1185">Reference proteome</keyword>
<reference evidence="2" key="1">
    <citation type="submission" date="2023-06" db="EMBL/GenBank/DDBJ databases">
        <authorList>
            <consortium name="Lawrence Berkeley National Laboratory"/>
            <person name="Ahrendt S."/>
            <person name="Sahu N."/>
            <person name="Indic B."/>
            <person name="Wong-Bajracharya J."/>
            <person name="Merenyi Z."/>
            <person name="Ke H.-M."/>
            <person name="Monk M."/>
            <person name="Kocsube S."/>
            <person name="Drula E."/>
            <person name="Lipzen A."/>
            <person name="Balint B."/>
            <person name="Henrissat B."/>
            <person name="Andreopoulos B."/>
            <person name="Martin F.M."/>
            <person name="Harder C.B."/>
            <person name="Rigling D."/>
            <person name="Ford K.L."/>
            <person name="Foster G.D."/>
            <person name="Pangilinan J."/>
            <person name="Papanicolaou A."/>
            <person name="Barry K."/>
            <person name="LaButti K."/>
            <person name="Viragh M."/>
            <person name="Koriabine M."/>
            <person name="Yan M."/>
            <person name="Riley R."/>
            <person name="Champramary S."/>
            <person name="Plett K.L."/>
            <person name="Tsai I.J."/>
            <person name="Slot J."/>
            <person name="Sipos G."/>
            <person name="Plett J."/>
            <person name="Nagy L.G."/>
            <person name="Grigoriev I.V."/>
        </authorList>
    </citation>
    <scope>NUCLEOTIDE SEQUENCE</scope>
    <source>
        <strain evidence="2">HWK02</strain>
    </source>
</reference>
<evidence type="ECO:0000313" key="3">
    <source>
        <dbReference type="Proteomes" id="UP001175228"/>
    </source>
</evidence>
<gene>
    <name evidence="2" type="ORF">EDD18DRAFT_1368737</name>
</gene>
<evidence type="ECO:0000313" key="2">
    <source>
        <dbReference type="EMBL" id="KAK0473655.1"/>
    </source>
</evidence>
<evidence type="ECO:0000256" key="1">
    <source>
        <dbReference type="SAM" id="MobiDB-lite"/>
    </source>
</evidence>
<dbReference type="EMBL" id="JAUEPU010000204">
    <property type="protein sequence ID" value="KAK0473655.1"/>
    <property type="molecule type" value="Genomic_DNA"/>
</dbReference>
<sequence>MLWALRSTRSGHIFNPNPMPLSTTFTGLVSLVFVEIDSSSLFCDTVELENEHSAEDDLDELDDIHVMPECHPTASLAPTSSCSMKHPLGAKEAGDGAASGTEAASTLQRHKKRCLAREQKYEAEGHRLSDRTLSLIQEKAVPIYTSLVTEALLLAKGAYSAKNVKESGAEHEYSCEELLALSFTEVPWEGFDPQPIVDHQGHIVAVMAGQPHDPSYSTACMEAHDAILHEGAAANFCKPSNNHHHGSFPAVNVRISYGKGQKVPSHLQNSALAAIINHLVGSEVVM</sequence>
<organism evidence="2 3">
    <name type="scientific">Armillaria luteobubalina</name>
    <dbReference type="NCBI Taxonomy" id="153913"/>
    <lineage>
        <taxon>Eukaryota</taxon>
        <taxon>Fungi</taxon>
        <taxon>Dikarya</taxon>
        <taxon>Basidiomycota</taxon>
        <taxon>Agaricomycotina</taxon>
        <taxon>Agaricomycetes</taxon>
        <taxon>Agaricomycetidae</taxon>
        <taxon>Agaricales</taxon>
        <taxon>Marasmiineae</taxon>
        <taxon>Physalacriaceae</taxon>
        <taxon>Armillaria</taxon>
    </lineage>
</organism>